<protein>
    <recommendedName>
        <fullName evidence="4">Secreted protein</fullName>
    </recommendedName>
</protein>
<evidence type="ECO:0000313" key="3">
    <source>
        <dbReference type="Proteomes" id="UP000050525"/>
    </source>
</evidence>
<evidence type="ECO:0000256" key="1">
    <source>
        <dbReference type="SAM" id="SignalP"/>
    </source>
</evidence>
<accession>A0A151M163</accession>
<sequence>MVCAGGALPVLSLKVHVAMIFAGDILQLFCGWSKGCAPKTRRLCSWHIQMISKIGSDVTDSLLTSG</sequence>
<name>A0A151M163_ALLMI</name>
<proteinExistence type="predicted"/>
<dbReference type="AlphaFoldDB" id="A0A151M163"/>
<gene>
    <name evidence="2" type="ORF">Y1Q_0011777</name>
</gene>
<dbReference type="EMBL" id="AKHW03006853">
    <property type="protein sequence ID" value="KYO18220.1"/>
    <property type="molecule type" value="Genomic_DNA"/>
</dbReference>
<keyword evidence="3" id="KW-1185">Reference proteome</keyword>
<feature type="signal peptide" evidence="1">
    <location>
        <begin position="1"/>
        <end position="22"/>
    </location>
</feature>
<evidence type="ECO:0000313" key="2">
    <source>
        <dbReference type="EMBL" id="KYO18220.1"/>
    </source>
</evidence>
<reference evidence="2 3" key="1">
    <citation type="journal article" date="2012" name="Genome Biol.">
        <title>Sequencing three crocodilian genomes to illuminate the evolution of archosaurs and amniotes.</title>
        <authorList>
            <person name="St John J.A."/>
            <person name="Braun E.L."/>
            <person name="Isberg S.R."/>
            <person name="Miles L.G."/>
            <person name="Chong A.Y."/>
            <person name="Gongora J."/>
            <person name="Dalzell P."/>
            <person name="Moran C."/>
            <person name="Bed'hom B."/>
            <person name="Abzhanov A."/>
            <person name="Burgess S.C."/>
            <person name="Cooksey A.M."/>
            <person name="Castoe T.A."/>
            <person name="Crawford N.G."/>
            <person name="Densmore L.D."/>
            <person name="Drew J.C."/>
            <person name="Edwards S.V."/>
            <person name="Faircloth B.C."/>
            <person name="Fujita M.K."/>
            <person name="Greenwold M.J."/>
            <person name="Hoffmann F.G."/>
            <person name="Howard J.M."/>
            <person name="Iguchi T."/>
            <person name="Janes D.E."/>
            <person name="Khan S.Y."/>
            <person name="Kohno S."/>
            <person name="de Koning A.J."/>
            <person name="Lance S.L."/>
            <person name="McCarthy F.M."/>
            <person name="McCormack J.E."/>
            <person name="Merchant M.E."/>
            <person name="Peterson D.G."/>
            <person name="Pollock D.D."/>
            <person name="Pourmand N."/>
            <person name="Raney B.J."/>
            <person name="Roessler K.A."/>
            <person name="Sanford J.R."/>
            <person name="Sawyer R.H."/>
            <person name="Schmidt C.J."/>
            <person name="Triplett E.W."/>
            <person name="Tuberville T.D."/>
            <person name="Venegas-Anaya M."/>
            <person name="Howard J.T."/>
            <person name="Jarvis E.D."/>
            <person name="Guillette L.J.Jr."/>
            <person name="Glenn T.C."/>
            <person name="Green R.E."/>
            <person name="Ray D.A."/>
        </authorList>
    </citation>
    <scope>NUCLEOTIDE SEQUENCE [LARGE SCALE GENOMIC DNA]</scope>
    <source>
        <strain evidence="2">KSC_2009_1</strain>
    </source>
</reference>
<dbReference type="Proteomes" id="UP000050525">
    <property type="component" value="Unassembled WGS sequence"/>
</dbReference>
<comment type="caution">
    <text evidence="2">The sequence shown here is derived from an EMBL/GenBank/DDBJ whole genome shotgun (WGS) entry which is preliminary data.</text>
</comment>
<organism evidence="2 3">
    <name type="scientific">Alligator mississippiensis</name>
    <name type="common">American alligator</name>
    <dbReference type="NCBI Taxonomy" id="8496"/>
    <lineage>
        <taxon>Eukaryota</taxon>
        <taxon>Metazoa</taxon>
        <taxon>Chordata</taxon>
        <taxon>Craniata</taxon>
        <taxon>Vertebrata</taxon>
        <taxon>Euteleostomi</taxon>
        <taxon>Archelosauria</taxon>
        <taxon>Archosauria</taxon>
        <taxon>Crocodylia</taxon>
        <taxon>Alligatoridae</taxon>
        <taxon>Alligatorinae</taxon>
        <taxon>Alligator</taxon>
    </lineage>
</organism>
<keyword evidence="1" id="KW-0732">Signal</keyword>
<feature type="chain" id="PRO_5007584664" description="Secreted protein" evidence="1">
    <location>
        <begin position="23"/>
        <end position="66"/>
    </location>
</feature>
<evidence type="ECO:0008006" key="4">
    <source>
        <dbReference type="Google" id="ProtNLM"/>
    </source>
</evidence>